<reference evidence="2 3" key="1">
    <citation type="submission" date="2020-07" db="EMBL/GenBank/DDBJ databases">
        <title>Bradyrhizobium diversity isolated from nodules of indigenous legumes of Western Australia.</title>
        <authorList>
            <person name="Klepa M.S."/>
        </authorList>
    </citation>
    <scope>NUCLEOTIDE SEQUENCE [LARGE SCALE GENOMIC DNA]</scope>
    <source>
        <strain evidence="2 3">CNPSo 4019</strain>
    </source>
</reference>
<dbReference type="RefSeq" id="WP_197969373.1">
    <property type="nucleotide sequence ID" value="NZ_JACEGD010000056.1"/>
</dbReference>
<evidence type="ECO:0000313" key="3">
    <source>
        <dbReference type="Proteomes" id="UP001194539"/>
    </source>
</evidence>
<feature type="region of interest" description="Disordered" evidence="1">
    <location>
        <begin position="199"/>
        <end position="246"/>
    </location>
</feature>
<dbReference type="EMBL" id="JACEGD010000056">
    <property type="protein sequence ID" value="MBH5391746.1"/>
    <property type="molecule type" value="Genomic_DNA"/>
</dbReference>
<feature type="compositionally biased region" description="Basic residues" evidence="1">
    <location>
        <begin position="235"/>
        <end position="246"/>
    </location>
</feature>
<comment type="caution">
    <text evidence="2">The sequence shown here is derived from an EMBL/GenBank/DDBJ whole genome shotgun (WGS) entry which is preliminary data.</text>
</comment>
<dbReference type="InterPro" id="IPR045709">
    <property type="entry name" value="DUF6065"/>
</dbReference>
<evidence type="ECO:0000313" key="2">
    <source>
        <dbReference type="EMBL" id="MBH5391746.1"/>
    </source>
</evidence>
<accession>A0ABS0PET0</accession>
<keyword evidence="3" id="KW-1185">Reference proteome</keyword>
<proteinExistence type="predicted"/>
<dbReference type="Proteomes" id="UP001194539">
    <property type="component" value="Unassembled WGS sequence"/>
</dbReference>
<evidence type="ECO:0000256" key="1">
    <source>
        <dbReference type="SAM" id="MobiDB-lite"/>
    </source>
</evidence>
<sequence length="246" mass="27922">MKELTAYVIDGHDVQIRPAPAERRWMDSSNRRFAYRCLPLAIANTHGWEILCTAGFTASWDGRQSKDAITIKATAPYPPVQAISHFGEGVLTIHVPCLFQTDSGVDLYLTGPVNRPKDGIAALTGIIETDWSPYTFTMNWLFTRPHHEVRFEVGEPICHLFPVRRGQLEDLSPAVRKLSEHPELEREHRLWSASRSSFNADLNVPDSKATQDQWQKSYFRGVSPSGQSAPEGHRSRLRLRQFKTEP</sequence>
<organism evidence="2 3">
    <name type="scientific">Bradyrhizobium diversitatis</name>
    <dbReference type="NCBI Taxonomy" id="2755406"/>
    <lineage>
        <taxon>Bacteria</taxon>
        <taxon>Pseudomonadati</taxon>
        <taxon>Pseudomonadota</taxon>
        <taxon>Alphaproteobacteria</taxon>
        <taxon>Hyphomicrobiales</taxon>
        <taxon>Nitrobacteraceae</taxon>
        <taxon>Bradyrhizobium</taxon>
    </lineage>
</organism>
<gene>
    <name evidence="2" type="ORF">H1B27_36535</name>
</gene>
<dbReference type="Pfam" id="PF19541">
    <property type="entry name" value="DUF6065"/>
    <property type="match status" value="1"/>
</dbReference>
<protein>
    <submittedName>
        <fullName evidence="2">Uncharacterized protein</fullName>
    </submittedName>
</protein>
<name>A0ABS0PET0_9BRAD</name>